<name>A0A9N9A6A2_9GLOM</name>
<dbReference type="EMBL" id="CAJVQA010001626">
    <property type="protein sequence ID" value="CAG8520676.1"/>
    <property type="molecule type" value="Genomic_DNA"/>
</dbReference>
<dbReference type="AlphaFoldDB" id="A0A9N9A6A2"/>
<protein>
    <submittedName>
        <fullName evidence="1">903_t:CDS:1</fullName>
    </submittedName>
</protein>
<sequence length="49" mass="5820">MKNTQYFNYVENAFFDHKFSRRDIECVKFVAEQNETFAYQGIEAKHPAG</sequence>
<gene>
    <name evidence="1" type="ORF">CPELLU_LOCUS3370</name>
</gene>
<evidence type="ECO:0000313" key="1">
    <source>
        <dbReference type="EMBL" id="CAG8520676.1"/>
    </source>
</evidence>
<dbReference type="Proteomes" id="UP000789759">
    <property type="component" value="Unassembled WGS sequence"/>
</dbReference>
<reference evidence="1" key="1">
    <citation type="submission" date="2021-06" db="EMBL/GenBank/DDBJ databases">
        <authorList>
            <person name="Kallberg Y."/>
            <person name="Tangrot J."/>
            <person name="Rosling A."/>
        </authorList>
    </citation>
    <scope>NUCLEOTIDE SEQUENCE</scope>
    <source>
        <strain evidence="1">FL966</strain>
    </source>
</reference>
<accession>A0A9N9A6A2</accession>
<organism evidence="1 2">
    <name type="scientific">Cetraspora pellucida</name>
    <dbReference type="NCBI Taxonomy" id="1433469"/>
    <lineage>
        <taxon>Eukaryota</taxon>
        <taxon>Fungi</taxon>
        <taxon>Fungi incertae sedis</taxon>
        <taxon>Mucoromycota</taxon>
        <taxon>Glomeromycotina</taxon>
        <taxon>Glomeromycetes</taxon>
        <taxon>Diversisporales</taxon>
        <taxon>Gigasporaceae</taxon>
        <taxon>Cetraspora</taxon>
    </lineage>
</organism>
<keyword evidence="2" id="KW-1185">Reference proteome</keyword>
<proteinExistence type="predicted"/>
<evidence type="ECO:0000313" key="2">
    <source>
        <dbReference type="Proteomes" id="UP000789759"/>
    </source>
</evidence>
<comment type="caution">
    <text evidence="1">The sequence shown here is derived from an EMBL/GenBank/DDBJ whole genome shotgun (WGS) entry which is preliminary data.</text>
</comment>